<feature type="region of interest" description="Disordered" evidence="1">
    <location>
        <begin position="280"/>
        <end position="301"/>
    </location>
</feature>
<accession>A0ABU2JZ64</accession>
<comment type="caution">
    <text evidence="3">The sequence shown here is derived from an EMBL/GenBank/DDBJ whole genome shotgun (WGS) entry which is preliminary data.</text>
</comment>
<protein>
    <submittedName>
        <fullName evidence="3">Helix-turn-helix transcriptional regulator</fullName>
    </submittedName>
</protein>
<keyword evidence="4" id="KW-1185">Reference proteome</keyword>
<sequence>MTTDTGTRGELADFLRSRRDRTRPEDHGLPVGRRRAPGLRRAEVAQLAGISVDYYIRLEQGKAARPSPTVLDALARTMRLSADEREHLYLLARAGSPRRRIMVDRVRPGVRQLLGVLEGTPAYVMGRRMDILAWNGAGAALLAEDYLAEPRPPQNFLLFTFGSPRARTLLVDWEAEARQGIAQLRVSAGHYPDDPGITAMVGELSVKSHEFRTWWARHDVQDRGSGRKEFDHPLVGRLSLDYESLRLSDGIDQRLVVYTAPAGGRSVRALERLGAVVREAREARQARQEQEHQRLDEPGSP</sequence>
<evidence type="ECO:0000256" key="1">
    <source>
        <dbReference type="SAM" id="MobiDB-lite"/>
    </source>
</evidence>
<evidence type="ECO:0000259" key="2">
    <source>
        <dbReference type="PROSITE" id="PS50943"/>
    </source>
</evidence>
<feature type="domain" description="HTH cro/C1-type" evidence="2">
    <location>
        <begin position="34"/>
        <end position="85"/>
    </location>
</feature>
<dbReference type="Proteomes" id="UP001183410">
    <property type="component" value="Unassembled WGS sequence"/>
</dbReference>
<dbReference type="Pfam" id="PF17765">
    <property type="entry name" value="MLTR_LBD"/>
    <property type="match status" value="1"/>
</dbReference>
<dbReference type="SMART" id="SM00530">
    <property type="entry name" value="HTH_XRE"/>
    <property type="match status" value="1"/>
</dbReference>
<reference evidence="4" key="1">
    <citation type="submission" date="2023-07" db="EMBL/GenBank/DDBJ databases">
        <title>30 novel species of actinomycetes from the DSMZ collection.</title>
        <authorList>
            <person name="Nouioui I."/>
        </authorList>
    </citation>
    <scope>NUCLEOTIDE SEQUENCE [LARGE SCALE GENOMIC DNA]</scope>
    <source>
        <strain evidence="4">DSM 44915</strain>
    </source>
</reference>
<dbReference type="Gene3D" id="3.30.450.180">
    <property type="match status" value="1"/>
</dbReference>
<dbReference type="CDD" id="cd00093">
    <property type="entry name" value="HTH_XRE"/>
    <property type="match status" value="1"/>
</dbReference>
<gene>
    <name evidence="3" type="ORF">RM844_28915</name>
</gene>
<name>A0ABU2JZ64_9ACTN</name>
<dbReference type="InterPro" id="IPR041413">
    <property type="entry name" value="MLTR_LBD"/>
</dbReference>
<dbReference type="RefSeq" id="WP_311670369.1">
    <property type="nucleotide sequence ID" value="NZ_JAVREO010000025.1"/>
</dbReference>
<dbReference type="EMBL" id="JAVREO010000025">
    <property type="protein sequence ID" value="MDT0270300.1"/>
    <property type="molecule type" value="Genomic_DNA"/>
</dbReference>
<organism evidence="3 4">
    <name type="scientific">Streptomyces chisholmiae</name>
    <dbReference type="NCBI Taxonomy" id="3075540"/>
    <lineage>
        <taxon>Bacteria</taxon>
        <taxon>Bacillati</taxon>
        <taxon>Actinomycetota</taxon>
        <taxon>Actinomycetes</taxon>
        <taxon>Kitasatosporales</taxon>
        <taxon>Streptomycetaceae</taxon>
        <taxon>Streptomyces</taxon>
    </lineage>
</organism>
<dbReference type="PANTHER" id="PTHR35010">
    <property type="entry name" value="BLL4672 PROTEIN-RELATED"/>
    <property type="match status" value="1"/>
</dbReference>
<dbReference type="Gene3D" id="1.10.260.40">
    <property type="entry name" value="lambda repressor-like DNA-binding domains"/>
    <property type="match status" value="1"/>
</dbReference>
<evidence type="ECO:0000313" key="4">
    <source>
        <dbReference type="Proteomes" id="UP001183410"/>
    </source>
</evidence>
<dbReference type="Pfam" id="PF13560">
    <property type="entry name" value="HTH_31"/>
    <property type="match status" value="1"/>
</dbReference>
<dbReference type="PANTHER" id="PTHR35010:SF2">
    <property type="entry name" value="BLL4672 PROTEIN"/>
    <property type="match status" value="1"/>
</dbReference>
<dbReference type="PROSITE" id="PS50943">
    <property type="entry name" value="HTH_CROC1"/>
    <property type="match status" value="1"/>
</dbReference>
<dbReference type="InterPro" id="IPR001387">
    <property type="entry name" value="Cro/C1-type_HTH"/>
</dbReference>
<evidence type="ECO:0000313" key="3">
    <source>
        <dbReference type="EMBL" id="MDT0270300.1"/>
    </source>
</evidence>
<proteinExistence type="predicted"/>
<dbReference type="SUPFAM" id="SSF47413">
    <property type="entry name" value="lambda repressor-like DNA-binding domains"/>
    <property type="match status" value="1"/>
</dbReference>
<dbReference type="InterPro" id="IPR010982">
    <property type="entry name" value="Lambda_DNA-bd_dom_sf"/>
</dbReference>